<feature type="region of interest" description="Disordered" evidence="1">
    <location>
        <begin position="1"/>
        <end position="52"/>
    </location>
</feature>
<dbReference type="OrthoDB" id="4776573at2759"/>
<accession>A0A9W8YXL2</accession>
<feature type="compositionally biased region" description="Basic and acidic residues" evidence="1">
    <location>
        <begin position="38"/>
        <end position="49"/>
    </location>
</feature>
<feature type="region of interest" description="Disordered" evidence="1">
    <location>
        <begin position="273"/>
        <end position="293"/>
    </location>
</feature>
<dbReference type="EMBL" id="JAPEVB010000002">
    <property type="protein sequence ID" value="KAJ4393713.1"/>
    <property type="molecule type" value="Genomic_DNA"/>
</dbReference>
<dbReference type="Proteomes" id="UP001140453">
    <property type="component" value="Unassembled WGS sequence"/>
</dbReference>
<reference evidence="2" key="1">
    <citation type="submission" date="2022-10" db="EMBL/GenBank/DDBJ databases">
        <title>Tapping the CABI collections for fungal endophytes: first genome assemblies for Collariella, Neodidymelliopsis, Ascochyta clinopodiicola, Didymella pomorum, Didymosphaeria variabile, Neocosmospora piperis and Neocucurbitaria cava.</title>
        <authorList>
            <person name="Hill R."/>
        </authorList>
    </citation>
    <scope>NUCLEOTIDE SEQUENCE</scope>
    <source>
        <strain evidence="2">IMI 355082</strain>
    </source>
</reference>
<feature type="region of interest" description="Disordered" evidence="1">
    <location>
        <begin position="212"/>
        <end position="236"/>
    </location>
</feature>
<feature type="compositionally biased region" description="Polar residues" evidence="1">
    <location>
        <begin position="17"/>
        <end position="33"/>
    </location>
</feature>
<organism evidence="2 3">
    <name type="scientific">Gnomoniopsis smithogilvyi</name>
    <dbReference type="NCBI Taxonomy" id="1191159"/>
    <lineage>
        <taxon>Eukaryota</taxon>
        <taxon>Fungi</taxon>
        <taxon>Dikarya</taxon>
        <taxon>Ascomycota</taxon>
        <taxon>Pezizomycotina</taxon>
        <taxon>Sordariomycetes</taxon>
        <taxon>Sordariomycetidae</taxon>
        <taxon>Diaporthales</taxon>
        <taxon>Gnomoniaceae</taxon>
        <taxon>Gnomoniopsis</taxon>
    </lineage>
</organism>
<evidence type="ECO:0000313" key="3">
    <source>
        <dbReference type="Proteomes" id="UP001140453"/>
    </source>
</evidence>
<feature type="region of interest" description="Disordered" evidence="1">
    <location>
        <begin position="71"/>
        <end position="103"/>
    </location>
</feature>
<evidence type="ECO:0000256" key="1">
    <source>
        <dbReference type="SAM" id="MobiDB-lite"/>
    </source>
</evidence>
<feature type="compositionally biased region" description="Polar residues" evidence="1">
    <location>
        <begin position="83"/>
        <end position="103"/>
    </location>
</feature>
<feature type="region of interest" description="Disordered" evidence="1">
    <location>
        <begin position="772"/>
        <end position="818"/>
    </location>
</feature>
<sequence length="1073" mass="118315">MDEESGVQKALNAFKHYQNSGAVTGQQNSRAKNSVSLLERRSKRSEERFTGATGLAITIPPHQASLVVLQSRDSPNRQEESLEQQADLSARKNTSRTTPTKASLSQLKEPFTKLDTTPPGFVNSPRLFATQSQVPRRSLSSTDPVMVPDQLGLTHESSPTPGPARNISHMEIRPEKLKPFIGPLTKQRSPPNKPVPHPPIANTEHAIGAGLKAHSSTLSRTKNPSRQIVQSVKDKTPATDLTEASVETKIGHTSIKKKRTLLRKKVSTLFGEEDCDTSASRAADADHSATPTSTYRPISMISLNAGDNSFSDIFDDVFNAARDSASEYQRSTGPSFSSARPSLSLLSDGLVAAETAPRSSISARPANQHASRAEIAERLATRLGITGSISRKAILDALAEVAPLAPPSLTEHPALRGDLPFQARLGMITDLSHERSLVGSRGRTALRDNTAVLKPVHTGDSASVSSLHFLPLNVSRQRPTQVALSTRHASRSIVANVEPLTGFTTRSLVAAPALIKGPDDIDLSPAFDRSVDLTWYRYAKKADFGVRESSLPYLPAHFDALSSIFMVKYSRGRQSKTTAYDQLRRFAYFEMDGPIRFKIMEKFLEDHLPGKAVLLNHRRQASPAWAEDAFAALWEILEPLQNVIWACPRLRADVMTALFMLQPFHVIFSPFVKPNTQPLPTKWLFKYLYFMQDVRVELDMTKLGFGHAWQATGLSTRLWDIGNLVHVFVEEVLKRDPRTNPMGQLTIHCRRFFGYRQGDNPHRGDVNFYKAPVDEDDEQKPGNYPTGQPWNYGRKTPSLPPSANNPYSGHRRHHTGGPDRVPFVHEGHLSVANPFHKLTGRVCSIRMVGMSEKWSMDFLNFWPKSEHEKIPKENLGLHIDRYTPSRHTHAAPGHAIFLDYGVGAGIHRFPPLPDSEPMVCTVYDVKNDVFLELGSGKILTVKEGGIEIIARSKNPPMPRSDLPFRGSSPVSLEGIAFSRSRIPGPVGASISPSMQAMRKGTPKKALQLLGSEAGDDSMVTLSASPTMQGNDDDQLLTPTASSGALDIPTAPLELYERLQNRVNQAIVPQSDEW</sequence>
<protein>
    <submittedName>
        <fullName evidence="2">Uncharacterized protein</fullName>
    </submittedName>
</protein>
<feature type="compositionally biased region" description="Polar residues" evidence="1">
    <location>
        <begin position="214"/>
        <end position="230"/>
    </location>
</feature>
<evidence type="ECO:0000313" key="2">
    <source>
        <dbReference type="EMBL" id="KAJ4393713.1"/>
    </source>
</evidence>
<proteinExistence type="predicted"/>
<comment type="caution">
    <text evidence="2">The sequence shown here is derived from an EMBL/GenBank/DDBJ whole genome shotgun (WGS) entry which is preliminary data.</text>
</comment>
<name>A0A9W8YXL2_9PEZI</name>
<keyword evidence="3" id="KW-1185">Reference proteome</keyword>
<gene>
    <name evidence="2" type="ORF">N0V93_002928</name>
</gene>
<dbReference type="AlphaFoldDB" id="A0A9W8YXL2"/>
<feature type="region of interest" description="Disordered" evidence="1">
    <location>
        <begin position="1024"/>
        <end position="1044"/>
    </location>
</feature>